<evidence type="ECO:0000256" key="1">
    <source>
        <dbReference type="SAM" id="Coils"/>
    </source>
</evidence>
<evidence type="ECO:0000313" key="4">
    <source>
        <dbReference type="EMBL" id="KAJ8914278.1"/>
    </source>
</evidence>
<dbReference type="GO" id="GO:0005829">
    <property type="term" value="C:cytosol"/>
    <property type="evidence" value="ECO:0007669"/>
    <property type="project" value="TreeGrafter"/>
</dbReference>
<dbReference type="PANTHER" id="PTHR16267:SF11">
    <property type="entry name" value="STUMPS, ISOFORM E"/>
    <property type="match status" value="1"/>
</dbReference>
<dbReference type="Proteomes" id="UP001159042">
    <property type="component" value="Unassembled WGS sequence"/>
</dbReference>
<proteinExistence type="predicted"/>
<feature type="domain" description="DBB" evidence="3">
    <location>
        <begin position="184"/>
        <end position="321"/>
    </location>
</feature>
<dbReference type="InterPro" id="IPR036770">
    <property type="entry name" value="Ankyrin_rpt-contain_sf"/>
</dbReference>
<dbReference type="GO" id="GO:0005068">
    <property type="term" value="F:transmembrane receptor protein tyrosine kinase adaptor activity"/>
    <property type="evidence" value="ECO:0007669"/>
    <property type="project" value="TreeGrafter"/>
</dbReference>
<dbReference type="GO" id="GO:0005104">
    <property type="term" value="F:fibroblast growth factor receptor binding"/>
    <property type="evidence" value="ECO:0007669"/>
    <property type="project" value="TreeGrafter"/>
</dbReference>
<comment type="caution">
    <text evidence="4">The sequence shown here is derived from an EMBL/GenBank/DDBJ whole genome shotgun (WGS) entry which is preliminary data.</text>
</comment>
<name>A0AAV8VJ77_9CUCU</name>
<dbReference type="EMBL" id="JANEYG010000075">
    <property type="protein sequence ID" value="KAJ8914278.1"/>
    <property type="molecule type" value="Genomic_DNA"/>
</dbReference>
<evidence type="ECO:0000259" key="3">
    <source>
        <dbReference type="PROSITE" id="PS51376"/>
    </source>
</evidence>
<dbReference type="PANTHER" id="PTHR16267">
    <property type="entry name" value="BANK1/PIK3AP1 FAMILY MEMBER"/>
    <property type="match status" value="1"/>
</dbReference>
<accession>A0AAV8VJ77</accession>
<dbReference type="InterPro" id="IPR017893">
    <property type="entry name" value="DBB_domain"/>
</dbReference>
<feature type="coiled-coil region" evidence="1">
    <location>
        <begin position="577"/>
        <end position="604"/>
    </location>
</feature>
<dbReference type="SUPFAM" id="SSF48403">
    <property type="entry name" value="Ankyrin repeat"/>
    <property type="match status" value="1"/>
</dbReference>
<dbReference type="Gene3D" id="3.40.50.10140">
    <property type="entry name" value="Toll/interleukin-1 receptor homology (TIR) domain"/>
    <property type="match status" value="1"/>
</dbReference>
<feature type="region of interest" description="Disordered" evidence="2">
    <location>
        <begin position="647"/>
        <end position="674"/>
    </location>
</feature>
<dbReference type="InterPro" id="IPR035897">
    <property type="entry name" value="Toll_tir_struct_dom_sf"/>
</dbReference>
<feature type="non-terminal residue" evidence="4">
    <location>
        <position position="1"/>
    </location>
</feature>
<feature type="compositionally biased region" description="Low complexity" evidence="2">
    <location>
        <begin position="647"/>
        <end position="664"/>
    </location>
</feature>
<evidence type="ECO:0000256" key="2">
    <source>
        <dbReference type="SAM" id="MobiDB-lite"/>
    </source>
</evidence>
<organism evidence="4 5">
    <name type="scientific">Exocentrus adspersus</name>
    <dbReference type="NCBI Taxonomy" id="1586481"/>
    <lineage>
        <taxon>Eukaryota</taxon>
        <taxon>Metazoa</taxon>
        <taxon>Ecdysozoa</taxon>
        <taxon>Arthropoda</taxon>
        <taxon>Hexapoda</taxon>
        <taxon>Insecta</taxon>
        <taxon>Pterygota</taxon>
        <taxon>Neoptera</taxon>
        <taxon>Endopterygota</taxon>
        <taxon>Coleoptera</taxon>
        <taxon>Polyphaga</taxon>
        <taxon>Cucujiformia</taxon>
        <taxon>Chrysomeloidea</taxon>
        <taxon>Cerambycidae</taxon>
        <taxon>Lamiinae</taxon>
        <taxon>Acanthocinini</taxon>
        <taxon>Exocentrus</taxon>
    </lineage>
</organism>
<evidence type="ECO:0000313" key="5">
    <source>
        <dbReference type="Proteomes" id="UP001159042"/>
    </source>
</evidence>
<reference evidence="4 5" key="1">
    <citation type="journal article" date="2023" name="Insect Mol. Biol.">
        <title>Genome sequencing provides insights into the evolution of gene families encoding plant cell wall-degrading enzymes in longhorned beetles.</title>
        <authorList>
            <person name="Shin N.R."/>
            <person name="Okamura Y."/>
            <person name="Kirsch R."/>
            <person name="Pauchet Y."/>
        </authorList>
    </citation>
    <scope>NUCLEOTIDE SEQUENCE [LARGE SCALE GENOMIC DNA]</scope>
    <source>
        <strain evidence="4">EAD_L_NR</strain>
    </source>
</reference>
<dbReference type="InterPro" id="IPR052446">
    <property type="entry name" value="B-cell_PI3K-Signaling_Adptrs"/>
</dbReference>
<dbReference type="AlphaFoldDB" id="A0AAV8VJ77"/>
<keyword evidence="1" id="KW-0175">Coiled coil</keyword>
<dbReference type="SMART" id="SM01282">
    <property type="entry name" value="DBB"/>
    <property type="match status" value="1"/>
</dbReference>
<dbReference type="PROSITE" id="PS51376">
    <property type="entry name" value="DBB"/>
    <property type="match status" value="1"/>
</dbReference>
<keyword evidence="5" id="KW-1185">Reference proteome</keyword>
<sequence>LYFLLGTSLKMANMDDILIVSLKYSDAASLWVEYFSNYFQQISKQANRKPFKIQYLDVEDVIKKSPEEYKQLSERTSGVKLQLVVVCPGFLDFISENSEQCCNFGKLLLADRTLALLLGVTDTDITEVHKKVLSTYFQWQRQCVGQDQDENFTKEFLGQAMTILSRVWKQQSSVIAQEKSCFSITPKKIRQGQNSVFILLTYPLQKEDTIKISIEKNGELYEIKSIKRRNPYILKITVPETLTEVTAIVNVLVEKNGSIIGSRPIKCESRLRELEQILKSVNNPIDFMCQTLGSSPADRDYLDNWLVHGFQRNLPTHFNLLANHQTPFAAAVQAHKHTTLMTVNILGHEEFPTLLHFSTKFGLEKLTMQLLDCPGADIAYEIRNIYDLTPLEIAEANGFTELATMLRGYINMNEFTSMYAKLKEMSLNSKTSDISDEEGYLTPKNVHDFYKICPAPRPIKVETNQTNHIETPSSELGSPLGGYMPMSTPANTTITKNCKETQKKISFDDEQPLPLTENLEPVPKNHKHKKKENIIEDKVQKELVEIINDFKNNVHSISQVEQLVEEWKKRNDVQKSFQEKQEQLMEMRIRYEQIQAELKTTMKKPTPFEKIKKIFWKNRHDKYEIASPNLNAGMSNVTIIQSQRPISSLSTSSSGSSGRMSTISGCSLGDSGTHSDNEERKMMLGNNYCEDDFRNDLNKAVLELNYTPVPAPKPVKMFHPRQPFDTIEHQYIYLGSQEKPATRPDYLPLNEEYYIQFPPSGMPVLGPEKPEVSSRNEYMNVAASTSSHEYMNFKVPLSR</sequence>
<gene>
    <name evidence="4" type="ORF">NQ315_011012</name>
</gene>
<protein>
    <recommendedName>
        <fullName evidence="3">DBB domain-containing protein</fullName>
    </recommendedName>
</protein>
<dbReference type="Pfam" id="PF14545">
    <property type="entry name" value="DBB"/>
    <property type="match status" value="1"/>
</dbReference>